<accession>A0A1B1AN75</accession>
<dbReference type="STRING" id="1759059.ATE48_07260"/>
<feature type="domain" description="Cytochrome c" evidence="9">
    <location>
        <begin position="213"/>
        <end position="305"/>
    </location>
</feature>
<evidence type="ECO:0000313" key="10">
    <source>
        <dbReference type="EMBL" id="ANP47985.1"/>
    </source>
</evidence>
<dbReference type="Gene3D" id="3.40.30.10">
    <property type="entry name" value="Glutaredoxin"/>
    <property type="match status" value="1"/>
</dbReference>
<evidence type="ECO:0000259" key="9">
    <source>
        <dbReference type="PROSITE" id="PS51007"/>
    </source>
</evidence>
<dbReference type="Gene3D" id="1.10.760.10">
    <property type="entry name" value="Cytochrome c-like domain"/>
    <property type="match status" value="1"/>
</dbReference>
<dbReference type="AlphaFoldDB" id="A0A1B1AN75"/>
<dbReference type="InParanoid" id="A0A1B1AN75"/>
<dbReference type="CDD" id="cd02968">
    <property type="entry name" value="SCO"/>
    <property type="match status" value="1"/>
</dbReference>
<dbReference type="PANTHER" id="PTHR12151">
    <property type="entry name" value="ELECTRON TRANSPORT PROTIN SCO1/SENC FAMILY MEMBER"/>
    <property type="match status" value="1"/>
</dbReference>
<feature type="binding site" evidence="5">
    <location>
        <position position="72"/>
    </location>
    <ligand>
        <name>Cu cation</name>
        <dbReference type="ChEBI" id="CHEBI:23378"/>
    </ligand>
</feature>
<dbReference type="Proteomes" id="UP000092498">
    <property type="component" value="Chromosome"/>
</dbReference>
<keyword evidence="4 7" id="KW-0408">Iron</keyword>
<dbReference type="EMBL" id="CP013244">
    <property type="protein sequence ID" value="ANP47985.1"/>
    <property type="molecule type" value="Genomic_DNA"/>
</dbReference>
<dbReference type="PROSITE" id="PS51007">
    <property type="entry name" value="CYTC"/>
    <property type="match status" value="1"/>
</dbReference>
<feature type="signal peptide" evidence="8">
    <location>
        <begin position="1"/>
        <end position="26"/>
    </location>
</feature>
<dbReference type="KEGG" id="cbot:ATE48_07260"/>
<keyword evidence="5" id="KW-0186">Copper</keyword>
<evidence type="ECO:0000256" key="8">
    <source>
        <dbReference type="SAM" id="SignalP"/>
    </source>
</evidence>
<evidence type="ECO:0000256" key="1">
    <source>
        <dbReference type="ARBA" id="ARBA00010996"/>
    </source>
</evidence>
<keyword evidence="3 5" id="KW-0479">Metal-binding</keyword>
<dbReference type="GO" id="GO:0046872">
    <property type="term" value="F:metal ion binding"/>
    <property type="evidence" value="ECO:0007669"/>
    <property type="project" value="UniProtKB-KW"/>
</dbReference>
<evidence type="ECO:0000256" key="5">
    <source>
        <dbReference type="PIRSR" id="PIRSR603782-1"/>
    </source>
</evidence>
<dbReference type="Pfam" id="PF02630">
    <property type="entry name" value="SCO1-SenC"/>
    <property type="match status" value="1"/>
</dbReference>
<organism evidence="10 11">
    <name type="scientific">Candidatus Viadribacter manganicus</name>
    <dbReference type="NCBI Taxonomy" id="1759059"/>
    <lineage>
        <taxon>Bacteria</taxon>
        <taxon>Pseudomonadati</taxon>
        <taxon>Pseudomonadota</taxon>
        <taxon>Alphaproteobacteria</taxon>
        <taxon>Hyphomonadales</taxon>
        <taxon>Hyphomonadaceae</taxon>
        <taxon>Candidatus Viadribacter</taxon>
    </lineage>
</organism>
<feature type="chain" id="PRO_5008519047" description="Cytochrome c domain-containing protein" evidence="8">
    <location>
        <begin position="27"/>
        <end position="319"/>
    </location>
</feature>
<dbReference type="SUPFAM" id="SSF52833">
    <property type="entry name" value="Thioredoxin-like"/>
    <property type="match status" value="1"/>
</dbReference>
<evidence type="ECO:0000313" key="11">
    <source>
        <dbReference type="Proteomes" id="UP000092498"/>
    </source>
</evidence>
<dbReference type="Pfam" id="PF00034">
    <property type="entry name" value="Cytochrom_C"/>
    <property type="match status" value="1"/>
</dbReference>
<dbReference type="InterPro" id="IPR036249">
    <property type="entry name" value="Thioredoxin-like_sf"/>
</dbReference>
<evidence type="ECO:0000256" key="6">
    <source>
        <dbReference type="PIRSR" id="PIRSR603782-2"/>
    </source>
</evidence>
<gene>
    <name evidence="10" type="ORF">ATE48_07260</name>
</gene>
<evidence type="ECO:0000256" key="4">
    <source>
        <dbReference type="ARBA" id="ARBA00023004"/>
    </source>
</evidence>
<dbReference type="GO" id="GO:0020037">
    <property type="term" value="F:heme binding"/>
    <property type="evidence" value="ECO:0007669"/>
    <property type="project" value="InterPro"/>
</dbReference>
<dbReference type="OrthoDB" id="5296507at2"/>
<evidence type="ECO:0000256" key="2">
    <source>
        <dbReference type="ARBA" id="ARBA00022617"/>
    </source>
</evidence>
<dbReference type="InterPro" id="IPR009056">
    <property type="entry name" value="Cyt_c-like_dom"/>
</dbReference>
<reference evidence="10 11" key="1">
    <citation type="submission" date="2015-11" db="EMBL/GenBank/DDBJ databases">
        <title>Whole-Genome Sequence of Candidatus Oderbacter manganicum from the National Park Lower Oder Valley, Germany.</title>
        <authorList>
            <person name="Braun B."/>
            <person name="Liere K."/>
            <person name="Szewzyk U."/>
        </authorList>
    </citation>
    <scope>NUCLEOTIDE SEQUENCE [LARGE SCALE GENOMIC DNA]</scope>
    <source>
        <strain evidence="10 11">OTSz_A_272</strain>
    </source>
</reference>
<protein>
    <recommendedName>
        <fullName evidence="9">Cytochrome c domain-containing protein</fullName>
    </recommendedName>
</protein>
<keyword evidence="8" id="KW-0732">Signal</keyword>
<proteinExistence type="inferred from homology"/>
<sequence length="319" mass="36155">MRRYWAALSVLLGLCGVFLWSSPVGAQQVQPRWGRDYFPNVVLQDQDGRSLRFYDDMIQGKIVSINFVYTTCTDICPLDTAQLREVQRILGDRVGREIHMYTISINPERDTPADLRRFMRSYDVAPGWTFLTGSRADIDLLQRRLGLRPVGERNLRDHDTSIIVGNERTGQWIRRSAYESPRLLADLLARTLQNYATAPVNPRLSYSAAGQVADTSQGAYLFRTRCRSCHTLGEGDRLGPDLAGVTRSRPHAWLARWIREPDRVLAERDATALALLSRYRNVPMPNLGLNEAEVNQLIEYLERQDQAAGAAPNAASPRR</sequence>
<dbReference type="SUPFAM" id="SSF46626">
    <property type="entry name" value="Cytochrome c"/>
    <property type="match status" value="1"/>
</dbReference>
<comment type="similarity">
    <text evidence="1">Belongs to the SCO1/2 family.</text>
</comment>
<evidence type="ECO:0000256" key="3">
    <source>
        <dbReference type="ARBA" id="ARBA00022723"/>
    </source>
</evidence>
<feature type="disulfide bond" description="Redox-active" evidence="6">
    <location>
        <begin position="72"/>
        <end position="76"/>
    </location>
</feature>
<dbReference type="RefSeq" id="WP_066774693.1">
    <property type="nucleotide sequence ID" value="NZ_CP013244.1"/>
</dbReference>
<dbReference type="GO" id="GO:0009055">
    <property type="term" value="F:electron transfer activity"/>
    <property type="evidence" value="ECO:0007669"/>
    <property type="project" value="InterPro"/>
</dbReference>
<evidence type="ECO:0000256" key="7">
    <source>
        <dbReference type="PROSITE-ProRule" id="PRU00433"/>
    </source>
</evidence>
<name>A0A1B1AN75_9PROT</name>
<keyword evidence="6" id="KW-1015">Disulfide bond</keyword>
<dbReference type="PANTHER" id="PTHR12151:SF25">
    <property type="entry name" value="LINALOOL DEHYDRATASE_ISOMERASE DOMAIN-CONTAINING PROTEIN"/>
    <property type="match status" value="1"/>
</dbReference>
<feature type="binding site" evidence="5">
    <location>
        <position position="76"/>
    </location>
    <ligand>
        <name>Cu cation</name>
        <dbReference type="ChEBI" id="CHEBI:23378"/>
    </ligand>
</feature>
<dbReference type="InterPro" id="IPR003782">
    <property type="entry name" value="SCO1/SenC"/>
</dbReference>
<dbReference type="InterPro" id="IPR036909">
    <property type="entry name" value="Cyt_c-like_dom_sf"/>
</dbReference>
<keyword evidence="2 7" id="KW-0349">Heme</keyword>
<keyword evidence="11" id="KW-1185">Reference proteome</keyword>